<feature type="compositionally biased region" description="Low complexity" evidence="1">
    <location>
        <begin position="13"/>
        <end position="33"/>
    </location>
</feature>
<feature type="compositionally biased region" description="Polar residues" evidence="1">
    <location>
        <begin position="478"/>
        <end position="488"/>
    </location>
</feature>
<feature type="region of interest" description="Disordered" evidence="1">
    <location>
        <begin position="415"/>
        <end position="434"/>
    </location>
</feature>
<evidence type="ECO:0000313" key="3">
    <source>
        <dbReference type="EMBL" id="KAK6355067.1"/>
    </source>
</evidence>
<feature type="compositionally biased region" description="Basic residues" evidence="1">
    <location>
        <begin position="44"/>
        <end position="54"/>
    </location>
</feature>
<accession>A0AAV9V807</accession>
<evidence type="ECO:0000313" key="4">
    <source>
        <dbReference type="Proteomes" id="UP001375240"/>
    </source>
</evidence>
<sequence>MMPGHGGYYQQSPHAPLHPQQYHPQQPQPHSLSHPPPPAAALPHHPHPLSHHPQHPGAAMQTPQRPPPSSRQAGPTPGGGHYMQMGTPSNPGPSSAKRARTASSANAAPASGPPNAIIGAQDAPEDEEDTSRGDLFDHIPARDISTHRYKQHHEWFEEVFTSPYGSSDIKPGSIGLEQLGDWVKPLIDGLIDKEGNPTPGKSYNEALRQIGERARAETAKIQSQIEEMDREHRRHLDEFRAGRLLLDADRELRETMIKEDLAPLGLTLPDADYESFRNPRSAAEIIADIESRFNIKLIEVLERDGAHCWNIQPEVIAYEEAQAREAAAAAAAAKAAAAKAAQEAKAQAAQAAAVAATPASNTPGGGDGGAGTGTGSHESANKDQDSAMAGVVATERSSSVHPPPDATAATIATTAVTTAPSAAPTTTTTAADHDTVMSDAEPLQTTSAPTTTAATVPTTAAASLPPPAVVAPPITAAGSTGTPASSGLSPFGIPSPSTAAGFTPGPQSGAGTPSLPTSLPPLGDPTKPQTPSALATAAVATPGSKAGEPPTVPGEDEVPDGFTGGDDELDLDFGGGGAAEALDLLGADSSFADDFE</sequence>
<feature type="compositionally biased region" description="Low complexity" evidence="1">
    <location>
        <begin position="415"/>
        <end position="430"/>
    </location>
</feature>
<keyword evidence="4" id="KW-1185">Reference proteome</keyword>
<feature type="compositionally biased region" description="Low complexity" evidence="1">
    <location>
        <begin position="93"/>
        <end position="120"/>
    </location>
</feature>
<feature type="compositionally biased region" description="Polar residues" evidence="1">
    <location>
        <begin position="495"/>
        <end position="510"/>
    </location>
</feature>
<gene>
    <name evidence="3" type="ORF">TWF696_004192</name>
</gene>
<dbReference type="EMBL" id="JAVHNQ010000002">
    <property type="protein sequence ID" value="KAK6355067.1"/>
    <property type="molecule type" value="Genomic_DNA"/>
</dbReference>
<evidence type="ECO:0000256" key="1">
    <source>
        <dbReference type="SAM" id="MobiDB-lite"/>
    </source>
</evidence>
<dbReference type="AlphaFoldDB" id="A0AAV9V807"/>
<dbReference type="InterPro" id="IPR046464">
    <property type="entry name" value="SWI-SNF_Ssr4_C"/>
</dbReference>
<feature type="compositionally biased region" description="Acidic residues" evidence="1">
    <location>
        <begin position="554"/>
        <end position="567"/>
    </location>
</feature>
<protein>
    <recommendedName>
        <fullName evidence="2">SWI/SNF and RSC complexes subunit Ssr4 C-terminal domain-containing protein</fullName>
    </recommendedName>
</protein>
<feature type="compositionally biased region" description="Low complexity" evidence="1">
    <location>
        <begin position="445"/>
        <end position="463"/>
    </location>
</feature>
<dbReference type="Pfam" id="PF20497">
    <property type="entry name" value="SWI-SNF_Ssr4_C"/>
    <property type="match status" value="1"/>
</dbReference>
<reference evidence="3 4" key="1">
    <citation type="submission" date="2019-10" db="EMBL/GenBank/DDBJ databases">
        <authorList>
            <person name="Palmer J.M."/>
        </authorList>
    </citation>
    <scope>NUCLEOTIDE SEQUENCE [LARGE SCALE GENOMIC DNA]</scope>
    <source>
        <strain evidence="3 4">TWF696</strain>
    </source>
</reference>
<feature type="region of interest" description="Disordered" evidence="1">
    <location>
        <begin position="440"/>
        <end position="567"/>
    </location>
</feature>
<organism evidence="3 4">
    <name type="scientific">Orbilia brochopaga</name>
    <dbReference type="NCBI Taxonomy" id="3140254"/>
    <lineage>
        <taxon>Eukaryota</taxon>
        <taxon>Fungi</taxon>
        <taxon>Dikarya</taxon>
        <taxon>Ascomycota</taxon>
        <taxon>Pezizomycotina</taxon>
        <taxon>Orbiliomycetes</taxon>
        <taxon>Orbiliales</taxon>
        <taxon>Orbiliaceae</taxon>
        <taxon>Orbilia</taxon>
    </lineage>
</organism>
<name>A0AAV9V807_9PEZI</name>
<feature type="region of interest" description="Disordered" evidence="1">
    <location>
        <begin position="1"/>
        <end position="135"/>
    </location>
</feature>
<feature type="compositionally biased region" description="Gly residues" evidence="1">
    <location>
        <begin position="363"/>
        <end position="374"/>
    </location>
</feature>
<evidence type="ECO:0000259" key="2">
    <source>
        <dbReference type="Pfam" id="PF20497"/>
    </source>
</evidence>
<feature type="region of interest" description="Disordered" evidence="1">
    <location>
        <begin position="357"/>
        <end position="406"/>
    </location>
</feature>
<proteinExistence type="predicted"/>
<feature type="domain" description="SWI/SNF and RSC complexes subunit Ssr4 C-terminal" evidence="2">
    <location>
        <begin position="125"/>
        <end position="258"/>
    </location>
</feature>
<comment type="caution">
    <text evidence="3">The sequence shown here is derived from an EMBL/GenBank/DDBJ whole genome shotgun (WGS) entry which is preliminary data.</text>
</comment>
<dbReference type="Proteomes" id="UP001375240">
    <property type="component" value="Unassembled WGS sequence"/>
</dbReference>